<dbReference type="EMBL" id="CAJOBP010002248">
    <property type="protein sequence ID" value="CAF4343467.1"/>
    <property type="molecule type" value="Genomic_DNA"/>
</dbReference>
<evidence type="ECO:0000313" key="6">
    <source>
        <dbReference type="EMBL" id="CAF3566483.1"/>
    </source>
</evidence>
<dbReference type="Proteomes" id="UP000663869">
    <property type="component" value="Unassembled WGS sequence"/>
</dbReference>
<evidence type="ECO:0000313" key="8">
    <source>
        <dbReference type="EMBL" id="CAF4343467.1"/>
    </source>
</evidence>
<evidence type="ECO:0000259" key="2">
    <source>
        <dbReference type="PROSITE" id="PS51745"/>
    </source>
</evidence>
<dbReference type="EMBL" id="CAJNXB010005800">
    <property type="protein sequence ID" value="CAF3449661.1"/>
    <property type="molecule type" value="Genomic_DNA"/>
</dbReference>
<dbReference type="SUPFAM" id="SSF54277">
    <property type="entry name" value="CAD &amp; PB1 domains"/>
    <property type="match status" value="1"/>
</dbReference>
<dbReference type="Proteomes" id="UP000663872">
    <property type="component" value="Unassembled WGS sequence"/>
</dbReference>
<dbReference type="Proteomes" id="UP000663848">
    <property type="component" value="Unassembled WGS sequence"/>
</dbReference>
<sequence>MNGLTNVQLSASSTPPNSDKLSGKLIIKAQLGDDTRKMMIHNEDLTLNELVLMMERIFAGKISNSDELTIKYLDDDGDKITLLNDSDLTVALNFHKVLRVFVLVNGSEQFPNNSTDNVNKEGSLVDAKTFRTELQQIRNSVQAILDRLQLPTNQEEKNKQQEEATTKASTPVFVPSSTREFDPYKHLQTQRSTTPDSIRSRLSNSNKIVRSEQKSFQATQPVPTVNTQQQYQPSQTTDSNKAPPPPTSFQQTQIFAPTGYNDQQNKTSTFGGPQSPFPPMPTLPNVNTSSAFNTSSAPPLPSSNTVQTSAFIGQQQFQPVAPPPQSGFYSPQSSMQQKSFIPGMNTNMNSSNAYAQQQAPPPPPSGSSPATINPSYIQSTGMPVPPQFTSQQPYGGYPPQNSYYNPASQYSKTS</sequence>
<evidence type="ECO:0000313" key="9">
    <source>
        <dbReference type="EMBL" id="CAF4450238.1"/>
    </source>
</evidence>
<dbReference type="Proteomes" id="UP000663825">
    <property type="component" value="Unassembled WGS sequence"/>
</dbReference>
<dbReference type="OrthoDB" id="1594986at2759"/>
<feature type="compositionally biased region" description="Polar residues" evidence="1">
    <location>
        <begin position="284"/>
        <end position="313"/>
    </location>
</feature>
<evidence type="ECO:0000313" key="12">
    <source>
        <dbReference type="Proteomes" id="UP000663873"/>
    </source>
</evidence>
<feature type="region of interest" description="Disordered" evidence="1">
    <location>
        <begin position="152"/>
        <end position="414"/>
    </location>
</feature>
<dbReference type="EMBL" id="CAJNYD010004060">
    <property type="protein sequence ID" value="CAF3566483.1"/>
    <property type="molecule type" value="Genomic_DNA"/>
</dbReference>
<dbReference type="AlphaFoldDB" id="A0A820HNB7"/>
<dbReference type="Pfam" id="PF00564">
    <property type="entry name" value="PB1"/>
    <property type="match status" value="1"/>
</dbReference>
<dbReference type="EMBL" id="CAJNYT010001143">
    <property type="protein sequence ID" value="CAF3397529.1"/>
    <property type="molecule type" value="Genomic_DNA"/>
</dbReference>
<dbReference type="SMART" id="SM00666">
    <property type="entry name" value="PB1"/>
    <property type="match status" value="1"/>
</dbReference>
<organism evidence="7 11">
    <name type="scientific">Rotaria socialis</name>
    <dbReference type="NCBI Taxonomy" id="392032"/>
    <lineage>
        <taxon>Eukaryota</taxon>
        <taxon>Metazoa</taxon>
        <taxon>Spiralia</taxon>
        <taxon>Gnathifera</taxon>
        <taxon>Rotifera</taxon>
        <taxon>Eurotatoria</taxon>
        <taxon>Bdelloidea</taxon>
        <taxon>Philodinida</taxon>
        <taxon>Philodinidae</taxon>
        <taxon>Rotaria</taxon>
    </lineage>
</organism>
<accession>A0A820HNB7</accession>
<dbReference type="EMBL" id="CAJOBR010000849">
    <property type="protein sequence ID" value="CAF4553244.1"/>
    <property type="molecule type" value="Genomic_DNA"/>
</dbReference>
<dbReference type="Proteomes" id="UP000663862">
    <property type="component" value="Unassembled WGS sequence"/>
</dbReference>
<dbReference type="Proteomes" id="UP000663833">
    <property type="component" value="Unassembled WGS sequence"/>
</dbReference>
<dbReference type="GO" id="GO:0042802">
    <property type="term" value="F:identical protein binding"/>
    <property type="evidence" value="ECO:0007669"/>
    <property type="project" value="InterPro"/>
</dbReference>
<dbReference type="PANTHER" id="PTHR15335">
    <property type="entry name" value="PROTEIN TFG"/>
    <property type="match status" value="1"/>
</dbReference>
<dbReference type="InterPro" id="IPR033512">
    <property type="entry name" value="TFG"/>
</dbReference>
<evidence type="ECO:0000313" key="7">
    <source>
        <dbReference type="EMBL" id="CAF4296189.1"/>
    </source>
</evidence>
<feature type="compositionally biased region" description="Polar residues" evidence="1">
    <location>
        <begin position="327"/>
        <end position="354"/>
    </location>
</feature>
<dbReference type="PROSITE" id="PS51745">
    <property type="entry name" value="PB1"/>
    <property type="match status" value="1"/>
</dbReference>
<comment type="caution">
    <text evidence="7">The sequence shown here is derived from an EMBL/GenBank/DDBJ whole genome shotgun (WGS) entry which is preliminary data.</text>
</comment>
<dbReference type="GO" id="GO:0070971">
    <property type="term" value="C:endoplasmic reticulum exit site"/>
    <property type="evidence" value="ECO:0007669"/>
    <property type="project" value="TreeGrafter"/>
</dbReference>
<dbReference type="EMBL" id="CAJNYU010002006">
    <property type="protein sequence ID" value="CAF3493751.1"/>
    <property type="molecule type" value="Genomic_DNA"/>
</dbReference>
<dbReference type="EMBL" id="CAJOBQ010001059">
    <property type="protein sequence ID" value="CAF4450238.1"/>
    <property type="molecule type" value="Genomic_DNA"/>
</dbReference>
<feature type="compositionally biased region" description="Polar residues" evidence="1">
    <location>
        <begin position="371"/>
        <end position="414"/>
    </location>
</feature>
<evidence type="ECO:0000313" key="11">
    <source>
        <dbReference type="Proteomes" id="UP000663851"/>
    </source>
</evidence>
<protein>
    <recommendedName>
        <fullName evidence="2">PB1 domain-containing protein</fullName>
    </recommendedName>
</protein>
<feature type="domain" description="PB1" evidence="2">
    <location>
        <begin position="24"/>
        <end position="105"/>
    </location>
</feature>
<reference evidence="7" key="1">
    <citation type="submission" date="2021-02" db="EMBL/GenBank/DDBJ databases">
        <authorList>
            <person name="Nowell W R."/>
        </authorList>
    </citation>
    <scope>NUCLEOTIDE SEQUENCE</scope>
</reference>
<feature type="compositionally biased region" description="Low complexity" evidence="1">
    <location>
        <begin position="217"/>
        <end position="233"/>
    </location>
</feature>
<dbReference type="EMBL" id="CAJOBO010000825">
    <property type="protein sequence ID" value="CAF4296189.1"/>
    <property type="molecule type" value="Genomic_DNA"/>
</dbReference>
<evidence type="ECO:0000313" key="3">
    <source>
        <dbReference type="EMBL" id="CAF3397529.1"/>
    </source>
</evidence>
<dbReference type="InterPro" id="IPR053793">
    <property type="entry name" value="PB1-like"/>
</dbReference>
<evidence type="ECO:0000256" key="1">
    <source>
        <dbReference type="SAM" id="MobiDB-lite"/>
    </source>
</evidence>
<dbReference type="Gene3D" id="3.10.20.90">
    <property type="entry name" value="Phosphatidylinositol 3-kinase Catalytic Subunit, Chain A, domain 1"/>
    <property type="match status" value="1"/>
</dbReference>
<evidence type="ECO:0000313" key="5">
    <source>
        <dbReference type="EMBL" id="CAF3493751.1"/>
    </source>
</evidence>
<feature type="region of interest" description="Disordered" evidence="1">
    <location>
        <begin position="1"/>
        <end position="20"/>
    </location>
</feature>
<evidence type="ECO:0000313" key="4">
    <source>
        <dbReference type="EMBL" id="CAF3449661.1"/>
    </source>
</evidence>
<dbReference type="GO" id="GO:0048208">
    <property type="term" value="P:COPII vesicle coating"/>
    <property type="evidence" value="ECO:0007669"/>
    <property type="project" value="InterPro"/>
</dbReference>
<keyword evidence="12" id="KW-1185">Reference proteome</keyword>
<evidence type="ECO:0000313" key="10">
    <source>
        <dbReference type="EMBL" id="CAF4553244.1"/>
    </source>
</evidence>
<dbReference type="Proteomes" id="UP000663851">
    <property type="component" value="Unassembled WGS sequence"/>
</dbReference>
<feature type="compositionally biased region" description="Polar residues" evidence="1">
    <location>
        <begin position="187"/>
        <end position="208"/>
    </location>
</feature>
<dbReference type="InterPro" id="IPR000270">
    <property type="entry name" value="PB1_dom"/>
</dbReference>
<proteinExistence type="predicted"/>
<gene>
    <name evidence="5" type="ORF">FME351_LOCUS16333</name>
    <name evidence="3" type="ORF">GRG538_LOCUS9707</name>
    <name evidence="7" type="ORF">HFQ381_LOCUS13245</name>
    <name evidence="6" type="ORF">LUA448_LOCUS28731</name>
    <name evidence="10" type="ORF">QYT958_LOCUS8460</name>
    <name evidence="4" type="ORF">TIS948_LOCUS31838</name>
    <name evidence="9" type="ORF">TSG867_LOCUS16934</name>
    <name evidence="8" type="ORF">UJA718_LOCUS15305</name>
</gene>
<feature type="compositionally biased region" description="Polar residues" evidence="1">
    <location>
        <begin position="248"/>
        <end position="272"/>
    </location>
</feature>
<name>A0A820HNB7_9BILA</name>
<dbReference type="Proteomes" id="UP000663873">
    <property type="component" value="Unassembled WGS sequence"/>
</dbReference>
<dbReference type="PANTHER" id="PTHR15335:SF7">
    <property type="entry name" value="PROTEIN TFG"/>
    <property type="match status" value="1"/>
</dbReference>
<feature type="compositionally biased region" description="Basic and acidic residues" evidence="1">
    <location>
        <begin position="154"/>
        <end position="165"/>
    </location>
</feature>